<dbReference type="GeneID" id="70252520"/>
<dbReference type="Proteomes" id="UP001201262">
    <property type="component" value="Unassembled WGS sequence"/>
</dbReference>
<proteinExistence type="predicted"/>
<feature type="transmembrane region" description="Helical" evidence="1">
    <location>
        <begin position="432"/>
        <end position="448"/>
    </location>
</feature>
<keyword evidence="3" id="KW-1185">Reference proteome</keyword>
<accession>A0AAD4KNH8</accession>
<keyword evidence="1" id="KW-1133">Transmembrane helix</keyword>
<evidence type="ECO:0000256" key="1">
    <source>
        <dbReference type="SAM" id="Phobius"/>
    </source>
</evidence>
<comment type="caution">
    <text evidence="2">The sequence shown here is derived from an EMBL/GenBank/DDBJ whole genome shotgun (WGS) entry which is preliminary data.</text>
</comment>
<reference evidence="2" key="1">
    <citation type="submission" date="2021-12" db="EMBL/GenBank/DDBJ databases">
        <title>Convergent genome expansion in fungi linked to evolution of root-endophyte symbiosis.</title>
        <authorList>
            <consortium name="DOE Joint Genome Institute"/>
            <person name="Ke Y.-H."/>
            <person name="Bonito G."/>
            <person name="Liao H.-L."/>
            <person name="Looney B."/>
            <person name="Rojas-Flechas A."/>
            <person name="Nash J."/>
            <person name="Hameed K."/>
            <person name="Schadt C."/>
            <person name="Martin F."/>
            <person name="Crous P.W."/>
            <person name="Miettinen O."/>
            <person name="Magnuson J.K."/>
            <person name="Labbe J."/>
            <person name="Jacobson D."/>
            <person name="Doktycz M.J."/>
            <person name="Veneault-Fourrey C."/>
            <person name="Kuo A."/>
            <person name="Mondo S."/>
            <person name="Calhoun S."/>
            <person name="Riley R."/>
            <person name="Ohm R."/>
            <person name="LaButti K."/>
            <person name="Andreopoulos B."/>
            <person name="Pangilinan J."/>
            <person name="Nolan M."/>
            <person name="Tritt A."/>
            <person name="Clum A."/>
            <person name="Lipzen A."/>
            <person name="Daum C."/>
            <person name="Barry K."/>
            <person name="Grigoriev I.V."/>
            <person name="Vilgalys R."/>
        </authorList>
    </citation>
    <scope>NUCLEOTIDE SEQUENCE</scope>
    <source>
        <strain evidence="2">PMI_201</strain>
    </source>
</reference>
<dbReference type="AlphaFoldDB" id="A0AAD4KNH8"/>
<feature type="transmembrane region" description="Helical" evidence="1">
    <location>
        <begin position="156"/>
        <end position="176"/>
    </location>
</feature>
<sequence length="490" mass="56079">MTDNVPLFVAQEALCYYPISTIYDSCPRYLFYSLLLASCVTRWTGWLADVFLGTAATYAGTAAFQSFILVASPAKQHYPGPVTIPYISSAMQQNDTRLSSDDFPALVINADQVMVQPAALELDADAILAIVVTGYLVFLPLQCWSRVLSHNRARNILFCLWNALMLAGSICALVYWPTLQRTPKQYMFCYPDIPPFETTTSDGWQDTWRTSTWNESVWSTFSNMTKFDQLGDICYNPCFNTTQILRQQTSLASAVVSDSYNRQAVGNDNNFWDRVIYSRRYIYTLIVLCVILNCVLMTLKVLPYRSHIRSVQPVAIWRNRKEILNDLKDNFWEAVASSKPVDRSRDEENSTSTTATNNAGQKFKIRDYICAVFSVRFAKLWFRFFGDVAILIGLLFSIIISPFTVIAFVVWIEWYIRNDGPSQESPRQVGQWAYLLSIGLLLISAAVLKMKYRVASQTELNYEFEETRKHLEKLQRVRDERFGNTRSLGI</sequence>
<feature type="transmembrane region" description="Helical" evidence="1">
    <location>
        <begin position="281"/>
        <end position="302"/>
    </location>
</feature>
<gene>
    <name evidence="2" type="ORF">BGW36DRAFT_463821</name>
</gene>
<evidence type="ECO:0000313" key="3">
    <source>
        <dbReference type="Proteomes" id="UP001201262"/>
    </source>
</evidence>
<keyword evidence="1" id="KW-0472">Membrane</keyword>
<dbReference type="EMBL" id="JAJTJA010000009">
    <property type="protein sequence ID" value="KAH8694265.1"/>
    <property type="molecule type" value="Genomic_DNA"/>
</dbReference>
<dbReference type="RefSeq" id="XP_046069935.1">
    <property type="nucleotide sequence ID" value="XM_046222233.1"/>
</dbReference>
<name>A0AAD4KNH8_9EURO</name>
<organism evidence="2 3">
    <name type="scientific">Talaromyces proteolyticus</name>
    <dbReference type="NCBI Taxonomy" id="1131652"/>
    <lineage>
        <taxon>Eukaryota</taxon>
        <taxon>Fungi</taxon>
        <taxon>Dikarya</taxon>
        <taxon>Ascomycota</taxon>
        <taxon>Pezizomycotina</taxon>
        <taxon>Eurotiomycetes</taxon>
        <taxon>Eurotiomycetidae</taxon>
        <taxon>Eurotiales</taxon>
        <taxon>Trichocomaceae</taxon>
        <taxon>Talaromyces</taxon>
        <taxon>Talaromyces sect. Bacilispori</taxon>
    </lineage>
</organism>
<evidence type="ECO:0000313" key="2">
    <source>
        <dbReference type="EMBL" id="KAH8694265.1"/>
    </source>
</evidence>
<keyword evidence="1" id="KW-0812">Transmembrane</keyword>
<feature type="transmembrane region" description="Helical" evidence="1">
    <location>
        <begin position="126"/>
        <end position="144"/>
    </location>
</feature>
<protein>
    <submittedName>
        <fullName evidence="2">Uncharacterized protein</fullName>
    </submittedName>
</protein>
<feature type="transmembrane region" description="Helical" evidence="1">
    <location>
        <begin position="384"/>
        <end position="412"/>
    </location>
</feature>